<feature type="non-terminal residue" evidence="3">
    <location>
        <position position="125"/>
    </location>
</feature>
<feature type="region of interest" description="Disordered" evidence="1">
    <location>
        <begin position="34"/>
        <end position="125"/>
    </location>
</feature>
<dbReference type="PROSITE" id="PS51257">
    <property type="entry name" value="PROKAR_LIPOPROTEIN"/>
    <property type="match status" value="1"/>
</dbReference>
<dbReference type="AlphaFoldDB" id="A0A6G4ADP7"/>
<gene>
    <name evidence="3" type="ORF">G4H13_14270</name>
</gene>
<keyword evidence="4" id="KW-1185">Reference proteome</keyword>
<feature type="compositionally biased region" description="Low complexity" evidence="1">
    <location>
        <begin position="39"/>
        <end position="63"/>
    </location>
</feature>
<feature type="chain" id="PRO_5039356589" description="Secreted protein" evidence="2">
    <location>
        <begin position="32"/>
        <end position="125"/>
    </location>
</feature>
<evidence type="ECO:0000313" key="4">
    <source>
        <dbReference type="Proteomes" id="UP000476310"/>
    </source>
</evidence>
<evidence type="ECO:0000256" key="2">
    <source>
        <dbReference type="SAM" id="SignalP"/>
    </source>
</evidence>
<accession>A0A6G4ADP7</accession>
<reference evidence="3" key="1">
    <citation type="submission" date="2020-02" db="EMBL/GenBank/DDBJ databases">
        <title>A new Streptomyces sp. for controlling soil-borne diseases.</title>
        <authorList>
            <person name="Li X."/>
            <person name="Tian Y."/>
            <person name="Gao K."/>
        </authorList>
    </citation>
    <scope>NUCLEOTIDE SEQUENCE [LARGE SCALE GENOMIC DNA]</scope>
    <source>
        <strain evidence="3">0250</strain>
    </source>
</reference>
<keyword evidence="2" id="KW-0732">Signal</keyword>
<evidence type="ECO:0008006" key="5">
    <source>
        <dbReference type="Google" id="ProtNLM"/>
    </source>
</evidence>
<dbReference type="Proteomes" id="UP000476310">
    <property type="component" value="Unassembled WGS sequence"/>
</dbReference>
<evidence type="ECO:0000256" key="1">
    <source>
        <dbReference type="SAM" id="MobiDB-lite"/>
    </source>
</evidence>
<protein>
    <recommendedName>
        <fullName evidence="5">Secreted protein</fullName>
    </recommendedName>
</protein>
<proteinExistence type="predicted"/>
<organism evidence="3 4">
    <name type="scientific">Streptomyces rhizosphaericus</name>
    <dbReference type="NCBI Taxonomy" id="114699"/>
    <lineage>
        <taxon>Bacteria</taxon>
        <taxon>Bacillati</taxon>
        <taxon>Actinomycetota</taxon>
        <taxon>Actinomycetes</taxon>
        <taxon>Kitasatosporales</taxon>
        <taxon>Streptomycetaceae</taxon>
        <taxon>Streptomyces</taxon>
        <taxon>Streptomyces violaceusniger group</taxon>
    </lineage>
</organism>
<comment type="caution">
    <text evidence="3">The sequence shown here is derived from an EMBL/GenBank/DDBJ whole genome shotgun (WGS) entry which is preliminary data.</text>
</comment>
<dbReference type="RefSeq" id="WP_164427063.1">
    <property type="nucleotide sequence ID" value="NZ_JAAIKT010000013.1"/>
</dbReference>
<name>A0A6G4ADP7_9ACTN</name>
<evidence type="ECO:0000313" key="3">
    <source>
        <dbReference type="EMBL" id="NEW71536.1"/>
    </source>
</evidence>
<dbReference type="EMBL" id="JAAIKT010000013">
    <property type="protein sequence ID" value="NEW71536.1"/>
    <property type="molecule type" value="Genomic_DNA"/>
</dbReference>
<sequence length="125" mass="13220">MSHRTALRHNRHARKAAAAMIIAVAALGLTACQDGEADSSSSPSASASAPRSSAPTANNQDQGQDQDQDQSQDQDQDQAKDTAKGTPRKPGMRCTNQINYAGDHRSNAEINSIGNDTGYCPPIEK</sequence>
<feature type="compositionally biased region" description="Acidic residues" evidence="1">
    <location>
        <begin position="64"/>
        <end position="76"/>
    </location>
</feature>
<feature type="signal peptide" evidence="2">
    <location>
        <begin position="1"/>
        <end position="31"/>
    </location>
</feature>